<dbReference type="SUPFAM" id="SSF53901">
    <property type="entry name" value="Thiolase-like"/>
    <property type="match status" value="1"/>
</dbReference>
<dbReference type="Gene3D" id="3.40.47.10">
    <property type="match status" value="1"/>
</dbReference>
<dbReference type="InterPro" id="IPR014030">
    <property type="entry name" value="Ketoacyl_synth_N"/>
</dbReference>
<evidence type="ECO:0000313" key="2">
    <source>
        <dbReference type="EMBL" id="EUA94287.1"/>
    </source>
</evidence>
<comment type="caution">
    <text evidence="2">The sequence shown here is derived from an EMBL/GenBank/DDBJ whole genome shotgun (WGS) entry which is preliminary data.</text>
</comment>
<gene>
    <name evidence="2" type="ORF">I551_8450</name>
</gene>
<dbReference type="Proteomes" id="UP000020681">
    <property type="component" value="Unassembled WGS sequence"/>
</dbReference>
<organism evidence="2 3">
    <name type="scientific">Mycobacterium ulcerans str. Harvey</name>
    <dbReference type="NCBI Taxonomy" id="1299332"/>
    <lineage>
        <taxon>Bacteria</taxon>
        <taxon>Bacillati</taxon>
        <taxon>Actinomycetota</taxon>
        <taxon>Actinomycetes</taxon>
        <taxon>Mycobacteriales</taxon>
        <taxon>Mycobacteriaceae</taxon>
        <taxon>Mycobacterium</taxon>
        <taxon>Mycobacterium ulcerans group</taxon>
    </lineage>
</organism>
<accession>A0ABN0RAS5</accession>
<name>A0ABN0RAS5_MYCUL</name>
<protein>
    <submittedName>
        <fullName evidence="2">Beta-ketoacyl synthase, N-terminal domain protein</fullName>
    </submittedName>
</protein>
<evidence type="ECO:0000259" key="1">
    <source>
        <dbReference type="Pfam" id="PF00109"/>
    </source>
</evidence>
<dbReference type="InterPro" id="IPR016039">
    <property type="entry name" value="Thiolase-like"/>
</dbReference>
<feature type="domain" description="Beta-ketoacyl synthase-like N-terminal" evidence="1">
    <location>
        <begin position="29"/>
        <end position="65"/>
    </location>
</feature>
<sequence length="82" mass="8640">MAEHLLEQIPGIGALVPAPVVIAAGRTEEPVAVVGMACRFPGGVASADQLWDLVIAAAVMVKLPPHQYHITASDHQVPQLIR</sequence>
<dbReference type="EMBL" id="JAOL01000002">
    <property type="protein sequence ID" value="EUA94287.1"/>
    <property type="molecule type" value="Genomic_DNA"/>
</dbReference>
<keyword evidence="3" id="KW-1185">Reference proteome</keyword>
<reference evidence="2 3" key="1">
    <citation type="submission" date="2014-01" db="EMBL/GenBank/DDBJ databases">
        <authorList>
            <person name="Dobos K."/>
            <person name="Lenaerts A."/>
            <person name="Ordway D."/>
            <person name="DeGroote M.A."/>
            <person name="Parker T."/>
            <person name="Sizemore C."/>
            <person name="Tallon L.J."/>
            <person name="Sadzewicz L.K."/>
            <person name="Sengamalay N."/>
            <person name="Fraser C.M."/>
            <person name="Hine E."/>
            <person name="Shefchek K.A."/>
            <person name="Das S.P."/>
            <person name="Tettelin H."/>
        </authorList>
    </citation>
    <scope>NUCLEOTIDE SEQUENCE [LARGE SCALE GENOMIC DNA]</scope>
    <source>
        <strain evidence="2 3">Harvey</strain>
    </source>
</reference>
<dbReference type="Pfam" id="PF00109">
    <property type="entry name" value="ketoacyl-synt"/>
    <property type="match status" value="1"/>
</dbReference>
<proteinExistence type="predicted"/>
<evidence type="ECO:0000313" key="3">
    <source>
        <dbReference type="Proteomes" id="UP000020681"/>
    </source>
</evidence>